<evidence type="ECO:0000256" key="8">
    <source>
        <dbReference type="ARBA" id="ARBA00023136"/>
    </source>
</evidence>
<dbReference type="Pfam" id="PF03820">
    <property type="entry name" value="SFXNs"/>
    <property type="match status" value="1"/>
</dbReference>
<keyword evidence="3" id="KW-0813">Transport</keyword>
<dbReference type="GO" id="GO:0006865">
    <property type="term" value="P:amino acid transport"/>
    <property type="evidence" value="ECO:0007669"/>
    <property type="project" value="UniProtKB-KW"/>
</dbReference>
<evidence type="ECO:0000256" key="6">
    <source>
        <dbReference type="ARBA" id="ARBA00022989"/>
    </source>
</evidence>
<evidence type="ECO:0000256" key="3">
    <source>
        <dbReference type="ARBA" id="ARBA00022448"/>
    </source>
</evidence>
<evidence type="ECO:0000313" key="11">
    <source>
        <dbReference type="Proteomes" id="UP000738359"/>
    </source>
</evidence>
<gene>
    <name evidence="10" type="ORF">BGZ70_005537</name>
</gene>
<dbReference type="Proteomes" id="UP000738359">
    <property type="component" value="Unassembled WGS sequence"/>
</dbReference>
<keyword evidence="4" id="KW-0812">Transmembrane</keyword>
<keyword evidence="8" id="KW-0472">Membrane</keyword>
<dbReference type="GO" id="GO:0015075">
    <property type="term" value="F:monoatomic ion transmembrane transporter activity"/>
    <property type="evidence" value="ECO:0007669"/>
    <property type="project" value="InterPro"/>
</dbReference>
<feature type="non-terminal residue" evidence="10">
    <location>
        <position position="1"/>
    </location>
</feature>
<dbReference type="PANTHER" id="PTHR11153">
    <property type="entry name" value="SIDEROFLEXIN"/>
    <property type="match status" value="1"/>
</dbReference>
<keyword evidence="11" id="KW-1185">Reference proteome</keyword>
<evidence type="ECO:0000256" key="1">
    <source>
        <dbReference type="ARBA" id="ARBA00004225"/>
    </source>
</evidence>
<evidence type="ECO:0000313" key="10">
    <source>
        <dbReference type="EMBL" id="KAF9965016.1"/>
    </source>
</evidence>
<dbReference type="GO" id="GO:0005743">
    <property type="term" value="C:mitochondrial inner membrane"/>
    <property type="evidence" value="ECO:0007669"/>
    <property type="project" value="TreeGrafter"/>
</dbReference>
<organism evidence="10 11">
    <name type="scientific">Mortierella alpina</name>
    <name type="common">Oleaginous fungus</name>
    <name type="synonym">Mortierella renispora</name>
    <dbReference type="NCBI Taxonomy" id="64518"/>
    <lineage>
        <taxon>Eukaryota</taxon>
        <taxon>Fungi</taxon>
        <taxon>Fungi incertae sedis</taxon>
        <taxon>Mucoromycota</taxon>
        <taxon>Mortierellomycotina</taxon>
        <taxon>Mortierellomycetes</taxon>
        <taxon>Mortierellales</taxon>
        <taxon>Mortierellaceae</taxon>
        <taxon>Mortierella</taxon>
    </lineage>
</organism>
<keyword evidence="7" id="KW-0496">Mitochondrion</keyword>
<dbReference type="EMBL" id="JAAAHY010000296">
    <property type="protein sequence ID" value="KAF9965016.1"/>
    <property type="molecule type" value="Genomic_DNA"/>
</dbReference>
<comment type="subcellular location">
    <subcellularLocation>
        <location evidence="1">Mitochondrion membrane</location>
        <topology evidence="1">Multi-pass membrane protein</topology>
    </subcellularLocation>
</comment>
<evidence type="ECO:0000256" key="5">
    <source>
        <dbReference type="ARBA" id="ARBA00022970"/>
    </source>
</evidence>
<comment type="similarity">
    <text evidence="2">Belongs to the sideroflexin family.</text>
</comment>
<dbReference type="PANTHER" id="PTHR11153:SF6">
    <property type="entry name" value="SIDEROFLEXIN-5"/>
    <property type="match status" value="1"/>
</dbReference>
<reference evidence="10" key="1">
    <citation type="journal article" date="2020" name="Fungal Divers.">
        <title>Resolving the Mortierellaceae phylogeny through synthesis of multi-gene phylogenetics and phylogenomics.</title>
        <authorList>
            <person name="Vandepol N."/>
            <person name="Liber J."/>
            <person name="Desiro A."/>
            <person name="Na H."/>
            <person name="Kennedy M."/>
            <person name="Barry K."/>
            <person name="Grigoriev I.V."/>
            <person name="Miller A.N."/>
            <person name="O'Donnell K."/>
            <person name="Stajich J.E."/>
            <person name="Bonito G."/>
        </authorList>
    </citation>
    <scope>NUCLEOTIDE SEQUENCE</scope>
    <source>
        <strain evidence="10">CK1249</strain>
    </source>
</reference>
<keyword evidence="5" id="KW-0029">Amino-acid transport</keyword>
<dbReference type="GO" id="GO:1990542">
    <property type="term" value="P:mitochondrial transmembrane transport"/>
    <property type="evidence" value="ECO:0007669"/>
    <property type="project" value="TreeGrafter"/>
</dbReference>
<keyword evidence="6" id="KW-1133">Transmembrane helix</keyword>
<evidence type="ECO:0000256" key="7">
    <source>
        <dbReference type="ARBA" id="ARBA00023128"/>
    </source>
</evidence>
<evidence type="ECO:0000256" key="2">
    <source>
        <dbReference type="ARBA" id="ARBA00005974"/>
    </source>
</evidence>
<proteinExistence type="inferred from homology"/>
<protein>
    <submittedName>
        <fullName evidence="10">Uncharacterized protein</fullName>
    </submittedName>
</protein>
<sequence>MEAADTAPAPGGTSYGTIQSPRIDLSKPYFDQSTYMGRVRHFIQVTSPLNLFVTSKGLEDAKTLITDYNSGKIPANTDPSKLWRAKE</sequence>
<evidence type="ECO:0000256" key="4">
    <source>
        <dbReference type="ARBA" id="ARBA00022692"/>
    </source>
</evidence>
<feature type="region of interest" description="Disordered" evidence="9">
    <location>
        <begin position="1"/>
        <end position="20"/>
    </location>
</feature>
<dbReference type="InterPro" id="IPR004686">
    <property type="entry name" value="Mtc"/>
</dbReference>
<dbReference type="AlphaFoldDB" id="A0A9P6JC74"/>
<dbReference type="OrthoDB" id="2334502at2759"/>
<name>A0A9P6JC74_MORAP</name>
<comment type="caution">
    <text evidence="10">The sequence shown here is derived from an EMBL/GenBank/DDBJ whole genome shotgun (WGS) entry which is preliminary data.</text>
</comment>
<evidence type="ECO:0000256" key="9">
    <source>
        <dbReference type="SAM" id="MobiDB-lite"/>
    </source>
</evidence>
<accession>A0A9P6JC74</accession>